<organism>
    <name type="scientific">Culex quinquefasciatus</name>
    <name type="common">Southern house mosquito</name>
    <name type="synonym">Culex pungens</name>
    <dbReference type="NCBI Taxonomy" id="7176"/>
    <lineage>
        <taxon>Eukaryota</taxon>
        <taxon>Metazoa</taxon>
        <taxon>Ecdysozoa</taxon>
        <taxon>Arthropoda</taxon>
        <taxon>Hexapoda</taxon>
        <taxon>Insecta</taxon>
        <taxon>Pterygota</taxon>
        <taxon>Neoptera</taxon>
        <taxon>Endopterygota</taxon>
        <taxon>Diptera</taxon>
        <taxon>Nematocera</taxon>
        <taxon>Culicoidea</taxon>
        <taxon>Culicidae</taxon>
        <taxon>Culicinae</taxon>
        <taxon>Culicini</taxon>
        <taxon>Culex</taxon>
        <taxon>Culex</taxon>
    </lineage>
</organism>
<feature type="region of interest" description="Disordered" evidence="1">
    <location>
        <begin position="536"/>
        <end position="575"/>
    </location>
</feature>
<dbReference type="Proteomes" id="UP000002320">
    <property type="component" value="Unassembled WGS sequence"/>
</dbReference>
<dbReference type="EnsemblMetazoa" id="CPIJ018756-RA">
    <property type="protein sequence ID" value="CPIJ018756-PA"/>
    <property type="gene ID" value="CPIJ018756"/>
</dbReference>
<feature type="compositionally biased region" description="Basic residues" evidence="1">
    <location>
        <begin position="70"/>
        <end position="79"/>
    </location>
</feature>
<feature type="compositionally biased region" description="Low complexity" evidence="1">
    <location>
        <begin position="694"/>
        <end position="703"/>
    </location>
</feature>
<feature type="region of interest" description="Disordered" evidence="1">
    <location>
        <begin position="189"/>
        <end position="217"/>
    </location>
</feature>
<dbReference type="STRING" id="7176.B0XHD2"/>
<keyword evidence="4" id="KW-1185">Reference proteome</keyword>
<sequence length="777" mass="87166">MSILFCLFFINLFEQPQNQEDRSKLALEKLQTRKDYENLKAELDKLVKAESVAKSQNPPTKPIVPSEHRQRQRSATRQKRANDAVEDLIQQRVLITCPRVREAPPEDDPRQRPSQINVAAATASRGKMPLGDVGQSMMDSSDSCSTILLGLDPSGGGGRAGIPLPREGDKIVKLKELLEQINEQRKLLTEELEKEEEPEEPKAPVKMKSTKVQTENGVQKLERRQEELEEQQQKLHEKEREVRELEKQLKEKMNRFEREKVRPVAPKVPITIEAPGNARVEQETSSNDSVKSGSDIPVKIVITLNDKSQKKIKKTPKKVASEVRKRKKATEVVDAVVQPETPKPVKEVAPEPPIIEHEQSPISSTTSTIYRQLPPKIDNRVGQLVKQLVQNPTAEPIQPQKSTKPPPPKHQLQKAPPAPILNPPPAINGHNQLNPNLMQYIVRLLGMSRQSIEQLGVSSSTSVSTPHESVVNVSGNQSVVLEEDPSRMNRLRHFIDENYNFLSEIDETLKEQDLTGSANENISRVEDIWMRTLNRKEREIRREKPKTPDAPKQVAPPVGQSPPVKESPLKSILKSPKKLPSKVAKIITPQGHVEVINLSDRDEQEVLQKYSQLTESCSKRISELSEMIQKVREEKKKLIENSLSSTEHQESSTKYMDLPPLPPKPPSKSSVETSPQSTRSKDDPVSEEINRILSASATAAAATRHIGLSKDSGIAMSRPVTSSDYRDSPEVVRPPNAGAPQFESSEDLSSREAAVPLQQQQQQQQFEPLLKDIPKPR</sequence>
<proteinExistence type="predicted"/>
<evidence type="ECO:0000313" key="3">
    <source>
        <dbReference type="EnsemblMetazoa" id="CPIJ018756-PA"/>
    </source>
</evidence>
<evidence type="ECO:0000256" key="1">
    <source>
        <dbReference type="SAM" id="MobiDB-lite"/>
    </source>
</evidence>
<dbReference type="InParanoid" id="B0XHD2"/>
<protein>
    <submittedName>
        <fullName evidence="2 3">Uncharacterized protein</fullName>
    </submittedName>
</protein>
<gene>
    <name evidence="3" type="primary">6052864</name>
    <name evidence="2" type="ORF">CpipJ_CPIJ018756</name>
</gene>
<feature type="region of interest" description="Disordered" evidence="1">
    <location>
        <begin position="639"/>
        <end position="777"/>
    </location>
</feature>
<feature type="compositionally biased region" description="Basic and acidic residues" evidence="1">
    <location>
        <begin position="536"/>
        <end position="549"/>
    </location>
</feature>
<accession>B0XHD2</accession>
<feature type="region of interest" description="Disordered" evidence="1">
    <location>
        <begin position="392"/>
        <end position="430"/>
    </location>
</feature>
<evidence type="ECO:0000313" key="4">
    <source>
        <dbReference type="Proteomes" id="UP000002320"/>
    </source>
</evidence>
<feature type="compositionally biased region" description="Polar residues" evidence="1">
    <location>
        <begin position="283"/>
        <end position="292"/>
    </location>
</feature>
<feature type="compositionally biased region" description="Pro residues" evidence="1">
    <location>
        <begin position="416"/>
        <end position="426"/>
    </location>
</feature>
<dbReference type="VEuPathDB" id="VectorBase:CQUJHB014240"/>
<dbReference type="EMBL" id="DS233142">
    <property type="protein sequence ID" value="EDS28345.1"/>
    <property type="molecule type" value="Genomic_DNA"/>
</dbReference>
<feature type="region of interest" description="Disordered" evidence="1">
    <location>
        <begin position="267"/>
        <end position="293"/>
    </location>
</feature>
<dbReference type="PANTHER" id="PTHR23159">
    <property type="entry name" value="CENTROSOMAL PROTEIN 2"/>
    <property type="match status" value="1"/>
</dbReference>
<reference evidence="2" key="1">
    <citation type="submission" date="2007-03" db="EMBL/GenBank/DDBJ databases">
        <title>Annotation of Culex pipiens quinquefasciatus.</title>
        <authorList>
            <consortium name="The Broad Institute Genome Sequencing Platform"/>
            <person name="Atkinson P.W."/>
            <person name="Hemingway J."/>
            <person name="Christensen B.M."/>
            <person name="Higgs S."/>
            <person name="Kodira C."/>
            <person name="Hannick L."/>
            <person name="Megy K."/>
            <person name="O'Leary S."/>
            <person name="Pearson M."/>
            <person name="Haas B.J."/>
            <person name="Mauceli E."/>
            <person name="Wortman J.R."/>
            <person name="Lee N.H."/>
            <person name="Guigo R."/>
            <person name="Stanke M."/>
            <person name="Alvarado L."/>
            <person name="Amedeo P."/>
            <person name="Antoine C.H."/>
            <person name="Arensburger P."/>
            <person name="Bidwell S.L."/>
            <person name="Crawford M."/>
            <person name="Camaro F."/>
            <person name="Devon K."/>
            <person name="Engels R."/>
            <person name="Hammond M."/>
            <person name="Howarth C."/>
            <person name="Koehrsen M."/>
            <person name="Lawson D."/>
            <person name="Montgomery P."/>
            <person name="Nene V."/>
            <person name="Nusbaum C."/>
            <person name="Puiu D."/>
            <person name="Romero-Severson J."/>
            <person name="Severson D.W."/>
            <person name="Shumway M."/>
            <person name="Sisk P."/>
            <person name="Stolte C."/>
            <person name="Zeng Q."/>
            <person name="Eisenstadt E."/>
            <person name="Fraser-Liggett C."/>
            <person name="Strausberg R."/>
            <person name="Galagan J."/>
            <person name="Birren B."/>
            <person name="Collins F.H."/>
        </authorList>
    </citation>
    <scope>NUCLEOTIDE SEQUENCE [LARGE SCALE GENOMIC DNA]</scope>
    <source>
        <strain evidence="2">JHB</strain>
    </source>
</reference>
<dbReference type="PANTHER" id="PTHR23159:SF31">
    <property type="entry name" value="CENTROSOME-ASSOCIATED PROTEIN CEP250 ISOFORM X1"/>
    <property type="match status" value="1"/>
</dbReference>
<dbReference type="KEGG" id="cqu:CpipJ_CPIJ018756"/>
<dbReference type="VEuPathDB" id="VectorBase:CPIJ018756"/>
<dbReference type="HOGENOM" id="CLU_360264_0_0_1"/>
<feature type="region of interest" description="Disordered" evidence="1">
    <location>
        <begin position="50"/>
        <end position="83"/>
    </location>
</feature>
<evidence type="ECO:0000313" key="2">
    <source>
        <dbReference type="EMBL" id="EDS28345.1"/>
    </source>
</evidence>
<dbReference type="OrthoDB" id="8070503at2759"/>
<reference evidence="3" key="2">
    <citation type="submission" date="2020-05" db="UniProtKB">
        <authorList>
            <consortium name="EnsemblMetazoa"/>
        </authorList>
    </citation>
    <scope>IDENTIFICATION</scope>
    <source>
        <strain evidence="3">JHB</strain>
    </source>
</reference>
<feature type="region of interest" description="Disordered" evidence="1">
    <location>
        <begin position="309"/>
        <end position="331"/>
    </location>
</feature>
<dbReference type="AlphaFoldDB" id="B0XHD2"/>
<feature type="compositionally biased region" description="Basic and acidic residues" evidence="1">
    <location>
        <begin position="679"/>
        <end position="690"/>
    </location>
</feature>
<name>B0XHD2_CULQU</name>
<dbReference type="eggNOG" id="ENOG502QSZR">
    <property type="taxonomic scope" value="Eukaryota"/>
</dbReference>